<accession>A0A135TNX5</accession>
<dbReference type="AlphaFoldDB" id="A0A135TNX5"/>
<reference evidence="1 2" key="1">
    <citation type="submission" date="2014-02" db="EMBL/GenBank/DDBJ databases">
        <title>The genome sequence of Colletotrichum salicis CBS 607.94.</title>
        <authorList>
            <person name="Baroncelli R."/>
            <person name="Thon M.R."/>
        </authorList>
    </citation>
    <scope>NUCLEOTIDE SEQUENCE [LARGE SCALE GENOMIC DNA]</scope>
    <source>
        <strain evidence="1 2">CBS 607.94</strain>
    </source>
</reference>
<name>A0A135TNX5_9PEZI</name>
<evidence type="ECO:0000313" key="2">
    <source>
        <dbReference type="Proteomes" id="UP000070121"/>
    </source>
</evidence>
<dbReference type="OrthoDB" id="10535478at2759"/>
<organism evidence="1 2">
    <name type="scientific">Colletotrichum salicis</name>
    <dbReference type="NCBI Taxonomy" id="1209931"/>
    <lineage>
        <taxon>Eukaryota</taxon>
        <taxon>Fungi</taxon>
        <taxon>Dikarya</taxon>
        <taxon>Ascomycota</taxon>
        <taxon>Pezizomycotina</taxon>
        <taxon>Sordariomycetes</taxon>
        <taxon>Hypocreomycetidae</taxon>
        <taxon>Glomerellales</taxon>
        <taxon>Glomerellaceae</taxon>
        <taxon>Colletotrichum</taxon>
        <taxon>Colletotrichum acutatum species complex</taxon>
    </lineage>
</organism>
<protein>
    <submittedName>
        <fullName evidence="1">Uncharacterized protein</fullName>
    </submittedName>
</protein>
<keyword evidence="2" id="KW-1185">Reference proteome</keyword>
<dbReference type="Proteomes" id="UP000070121">
    <property type="component" value="Unassembled WGS sequence"/>
</dbReference>
<evidence type="ECO:0000313" key="1">
    <source>
        <dbReference type="EMBL" id="KXH49893.1"/>
    </source>
</evidence>
<gene>
    <name evidence="1" type="ORF">CSAL01_09244</name>
</gene>
<dbReference type="EMBL" id="JFFI01001921">
    <property type="protein sequence ID" value="KXH49893.1"/>
    <property type="molecule type" value="Genomic_DNA"/>
</dbReference>
<comment type="caution">
    <text evidence="1">The sequence shown here is derived from an EMBL/GenBank/DDBJ whole genome shotgun (WGS) entry which is preliminary data.</text>
</comment>
<proteinExistence type="predicted"/>
<sequence>MYRSHLSTLVEWVPHPSPPSPSLLQFLALTVHPGLHFTPSRLSVPHTPAPTHFSHCDGSLAAPNCDDEAWLRSISSICPRPIWAARQDFYACVGGNNTPDWSPPSQICGSAGPPKPQSLTLSTAFLLIARRSTNHLWQWQWAASGSRLLTDTVYSATQYTTGSHYTHGAALFPSKAPL</sequence>